<feature type="transmembrane region" description="Helical" evidence="1">
    <location>
        <begin position="7"/>
        <end position="26"/>
    </location>
</feature>
<proteinExistence type="predicted"/>
<evidence type="ECO:0000313" key="2">
    <source>
        <dbReference type="EMBL" id="WLR41716.1"/>
    </source>
</evidence>
<feature type="transmembrane region" description="Helical" evidence="1">
    <location>
        <begin position="38"/>
        <end position="56"/>
    </location>
</feature>
<reference evidence="2 3" key="1">
    <citation type="submission" date="2023-06" db="EMBL/GenBank/DDBJ databases">
        <title>Five Gram-positive bacteria isolated from mangrove sediments in Shenzhen, Guangdong, China.</title>
        <authorList>
            <person name="Yu S."/>
            <person name="Zheng W."/>
            <person name="Huang Y."/>
        </authorList>
    </citation>
    <scope>NUCLEOTIDE SEQUENCE [LARGE SCALE GENOMIC DNA]</scope>
    <source>
        <strain evidence="2 3">SaN35-3</strain>
    </source>
</reference>
<organism evidence="2 3">
    <name type="scientific">Bacillus carboniphilus</name>
    <dbReference type="NCBI Taxonomy" id="86663"/>
    <lineage>
        <taxon>Bacteria</taxon>
        <taxon>Bacillati</taxon>
        <taxon>Bacillota</taxon>
        <taxon>Bacilli</taxon>
        <taxon>Bacillales</taxon>
        <taxon>Bacillaceae</taxon>
        <taxon>Bacillus</taxon>
    </lineage>
</organism>
<evidence type="ECO:0000256" key="1">
    <source>
        <dbReference type="SAM" id="Phobius"/>
    </source>
</evidence>
<dbReference type="EMBL" id="CP129013">
    <property type="protein sequence ID" value="WLR41716.1"/>
    <property type="molecule type" value="Genomic_DNA"/>
</dbReference>
<keyword evidence="1" id="KW-0472">Membrane</keyword>
<accession>A0ABY9JVK7</accession>
<feature type="transmembrane region" description="Helical" evidence="1">
    <location>
        <begin position="101"/>
        <end position="122"/>
    </location>
</feature>
<keyword evidence="1" id="KW-1133">Transmembrane helix</keyword>
<keyword evidence="1" id="KW-0812">Transmembrane</keyword>
<evidence type="ECO:0000313" key="3">
    <source>
        <dbReference type="Proteomes" id="UP001197974"/>
    </source>
</evidence>
<protein>
    <submittedName>
        <fullName evidence="2">Uncharacterized protein</fullName>
    </submittedName>
</protein>
<dbReference type="Proteomes" id="UP001197974">
    <property type="component" value="Chromosome"/>
</dbReference>
<feature type="transmembrane region" description="Helical" evidence="1">
    <location>
        <begin position="68"/>
        <end position="89"/>
    </location>
</feature>
<sequence>MIKGEKIMIQFFVFFIISVIVMPFLIKLFLQGDLAAKLISFSFIFFMVSLSIAFIFDNFVEDVSNNVFLAIIIIQIVSLVFGVIVKYIIGSNEDKKNVRLYGIFLLSLIVFLTVFVLFMKFLKQLP</sequence>
<name>A0ABY9JVK7_9BACI</name>
<dbReference type="RefSeq" id="WP_226541424.1">
    <property type="nucleotide sequence ID" value="NZ_CP129013.1"/>
</dbReference>
<gene>
    <name evidence="2" type="ORF">LC087_12690</name>
</gene>
<keyword evidence="3" id="KW-1185">Reference proteome</keyword>